<proteinExistence type="predicted"/>
<protein>
    <submittedName>
        <fullName evidence="1">Uncharacterized protein</fullName>
    </submittedName>
</protein>
<dbReference type="RefSeq" id="WP_048896198.1">
    <property type="nucleotide sequence ID" value="NZ_LFOD01000025.1"/>
</dbReference>
<dbReference type="AlphaFoldDB" id="A0A0J8U307"/>
<dbReference type="Proteomes" id="UP000037594">
    <property type="component" value="Unassembled WGS sequence"/>
</dbReference>
<accession>A0A0J8U307</accession>
<gene>
    <name evidence="1" type="ORF">ACT17_22860</name>
</gene>
<dbReference type="PATRIC" id="fig|451644.5.peg.4720"/>
<dbReference type="EMBL" id="LFOD01000025">
    <property type="protein sequence ID" value="KMV15938.1"/>
    <property type="molecule type" value="Genomic_DNA"/>
</dbReference>
<name>A0A0J8U307_9MYCO</name>
<evidence type="ECO:0000313" key="1">
    <source>
        <dbReference type="EMBL" id="KMV15938.1"/>
    </source>
</evidence>
<evidence type="ECO:0000313" key="2">
    <source>
        <dbReference type="Proteomes" id="UP000037594"/>
    </source>
</evidence>
<organism evidence="1 2">
    <name type="scientific">Mycolicibacterium conceptionense</name>
    <dbReference type="NCBI Taxonomy" id="451644"/>
    <lineage>
        <taxon>Bacteria</taxon>
        <taxon>Bacillati</taxon>
        <taxon>Actinomycetota</taxon>
        <taxon>Actinomycetes</taxon>
        <taxon>Mycobacteriales</taxon>
        <taxon>Mycobacteriaceae</taxon>
        <taxon>Mycolicibacterium</taxon>
    </lineage>
</organism>
<dbReference type="OrthoDB" id="5197737at2"/>
<sequence length="77" mass="8457">MSSEDDYGLYVPAEVLHKFEALSHDEKYYCQGHIHGGHNSERQSVGDPGHCDVCAVFGHVVAHPDYGCGDVQCTVDH</sequence>
<comment type="caution">
    <text evidence="1">The sequence shown here is derived from an EMBL/GenBank/DDBJ whole genome shotgun (WGS) entry which is preliminary data.</text>
</comment>
<reference evidence="1 2" key="1">
    <citation type="submission" date="2015-06" db="EMBL/GenBank/DDBJ databases">
        <title>Genome sequence of Mycobacterium conceptionense strain MLE.</title>
        <authorList>
            <person name="Greninger A.L."/>
            <person name="Cunningham G."/>
            <person name="Chiu C.Y."/>
            <person name="Miller S."/>
        </authorList>
    </citation>
    <scope>NUCLEOTIDE SEQUENCE [LARGE SCALE GENOMIC DNA]</scope>
    <source>
        <strain evidence="1 2">MLE</strain>
    </source>
</reference>